<feature type="transmembrane region" description="Helical" evidence="1">
    <location>
        <begin position="36"/>
        <end position="55"/>
    </location>
</feature>
<evidence type="ECO:0000313" key="2">
    <source>
        <dbReference type="EnsemblPlants" id="AET6Gv20366700.19"/>
    </source>
</evidence>
<evidence type="ECO:0000256" key="1">
    <source>
        <dbReference type="SAM" id="Phobius"/>
    </source>
</evidence>
<feature type="transmembrane region" description="Helical" evidence="1">
    <location>
        <begin position="75"/>
        <end position="103"/>
    </location>
</feature>
<accession>A0A453NGQ1</accession>
<reference evidence="3" key="1">
    <citation type="journal article" date="2014" name="Science">
        <title>Ancient hybridizations among the ancestral genomes of bread wheat.</title>
        <authorList>
            <consortium name="International Wheat Genome Sequencing Consortium,"/>
            <person name="Marcussen T."/>
            <person name="Sandve S.R."/>
            <person name="Heier L."/>
            <person name="Spannagl M."/>
            <person name="Pfeifer M."/>
            <person name="Jakobsen K.S."/>
            <person name="Wulff B.B."/>
            <person name="Steuernagel B."/>
            <person name="Mayer K.F."/>
            <person name="Olsen O.A."/>
        </authorList>
    </citation>
    <scope>NUCLEOTIDE SEQUENCE [LARGE SCALE GENOMIC DNA]</scope>
    <source>
        <strain evidence="3">cv. AL8/78</strain>
    </source>
</reference>
<keyword evidence="1" id="KW-0812">Transmembrane</keyword>
<reference evidence="2" key="3">
    <citation type="journal article" date="2017" name="Nature">
        <title>Genome sequence of the progenitor of the wheat D genome Aegilops tauschii.</title>
        <authorList>
            <person name="Luo M.C."/>
            <person name="Gu Y.Q."/>
            <person name="Puiu D."/>
            <person name="Wang H."/>
            <person name="Twardziok S.O."/>
            <person name="Deal K.R."/>
            <person name="Huo N."/>
            <person name="Zhu T."/>
            <person name="Wang L."/>
            <person name="Wang Y."/>
            <person name="McGuire P.E."/>
            <person name="Liu S."/>
            <person name="Long H."/>
            <person name="Ramasamy R.K."/>
            <person name="Rodriguez J.C."/>
            <person name="Van S.L."/>
            <person name="Yuan L."/>
            <person name="Wang Z."/>
            <person name="Xia Z."/>
            <person name="Xiao L."/>
            <person name="Anderson O.D."/>
            <person name="Ouyang S."/>
            <person name="Liang Y."/>
            <person name="Zimin A.V."/>
            <person name="Pertea G."/>
            <person name="Qi P."/>
            <person name="Bennetzen J.L."/>
            <person name="Dai X."/>
            <person name="Dawson M.W."/>
            <person name="Muller H.G."/>
            <person name="Kugler K."/>
            <person name="Rivarola-Duarte L."/>
            <person name="Spannagl M."/>
            <person name="Mayer K.F.X."/>
            <person name="Lu F.H."/>
            <person name="Bevan M.W."/>
            <person name="Leroy P."/>
            <person name="Li P."/>
            <person name="You F.M."/>
            <person name="Sun Q."/>
            <person name="Liu Z."/>
            <person name="Lyons E."/>
            <person name="Wicker T."/>
            <person name="Salzberg S.L."/>
            <person name="Devos K.M."/>
            <person name="Dvorak J."/>
        </authorList>
    </citation>
    <scope>NUCLEOTIDE SEQUENCE [LARGE SCALE GENOMIC DNA]</scope>
    <source>
        <strain evidence="2">cv. AL8/78</strain>
    </source>
</reference>
<reference evidence="2" key="5">
    <citation type="journal article" date="2021" name="G3 (Bethesda)">
        <title>Aegilops tauschii genome assembly Aet v5.0 features greater sequence contiguity and improved annotation.</title>
        <authorList>
            <person name="Wang L."/>
            <person name="Zhu T."/>
            <person name="Rodriguez J.C."/>
            <person name="Deal K.R."/>
            <person name="Dubcovsky J."/>
            <person name="McGuire P.E."/>
            <person name="Lux T."/>
            <person name="Spannagl M."/>
            <person name="Mayer K.F.X."/>
            <person name="Baldrich P."/>
            <person name="Meyers B.C."/>
            <person name="Huo N."/>
            <person name="Gu Y.Q."/>
            <person name="Zhou H."/>
            <person name="Devos K.M."/>
            <person name="Bennetzen J.L."/>
            <person name="Unver T."/>
            <person name="Budak H."/>
            <person name="Gulick P.J."/>
            <person name="Galiba G."/>
            <person name="Kalapos B."/>
            <person name="Nelson D.R."/>
            <person name="Li P."/>
            <person name="You F.M."/>
            <person name="Luo M.C."/>
            <person name="Dvorak J."/>
        </authorList>
    </citation>
    <scope>NUCLEOTIDE SEQUENCE [LARGE SCALE GENOMIC DNA]</scope>
    <source>
        <strain evidence="2">cv. AL8/78</strain>
    </source>
</reference>
<sequence>MRDFCSEFFNFSKYVFRQWVHIHLGAIANFRLHYRFIGNNMVNTQFITSFMFVLYPDCSFSHRSRTALFLIKGHASIWCLFAMMFTIGGTFRLLTIFVLYSILLG</sequence>
<dbReference type="EnsemblPlants" id="AET6Gv20366700.19">
    <property type="protein sequence ID" value="AET6Gv20366700.19"/>
    <property type="gene ID" value="AET6Gv20366700"/>
</dbReference>
<organism evidence="2 3">
    <name type="scientific">Aegilops tauschii subsp. strangulata</name>
    <name type="common">Goatgrass</name>
    <dbReference type="NCBI Taxonomy" id="200361"/>
    <lineage>
        <taxon>Eukaryota</taxon>
        <taxon>Viridiplantae</taxon>
        <taxon>Streptophyta</taxon>
        <taxon>Embryophyta</taxon>
        <taxon>Tracheophyta</taxon>
        <taxon>Spermatophyta</taxon>
        <taxon>Magnoliopsida</taxon>
        <taxon>Liliopsida</taxon>
        <taxon>Poales</taxon>
        <taxon>Poaceae</taxon>
        <taxon>BOP clade</taxon>
        <taxon>Pooideae</taxon>
        <taxon>Triticodae</taxon>
        <taxon>Triticeae</taxon>
        <taxon>Triticinae</taxon>
        <taxon>Aegilops</taxon>
    </lineage>
</organism>
<reference evidence="3" key="2">
    <citation type="journal article" date="2017" name="Nat. Plants">
        <title>The Aegilops tauschii genome reveals multiple impacts of transposons.</title>
        <authorList>
            <person name="Zhao G."/>
            <person name="Zou C."/>
            <person name="Li K."/>
            <person name="Wang K."/>
            <person name="Li T."/>
            <person name="Gao L."/>
            <person name="Zhang X."/>
            <person name="Wang H."/>
            <person name="Yang Z."/>
            <person name="Liu X."/>
            <person name="Jiang W."/>
            <person name="Mao L."/>
            <person name="Kong X."/>
            <person name="Jiao Y."/>
            <person name="Jia J."/>
        </authorList>
    </citation>
    <scope>NUCLEOTIDE SEQUENCE [LARGE SCALE GENOMIC DNA]</scope>
    <source>
        <strain evidence="3">cv. AL8/78</strain>
    </source>
</reference>
<dbReference type="AlphaFoldDB" id="A0A453NGQ1"/>
<reference evidence="2" key="4">
    <citation type="submission" date="2019-03" db="UniProtKB">
        <authorList>
            <consortium name="EnsemblPlants"/>
        </authorList>
    </citation>
    <scope>IDENTIFICATION</scope>
</reference>
<dbReference type="Gramene" id="AET6Gv20366700.19">
    <property type="protein sequence ID" value="AET6Gv20366700.19"/>
    <property type="gene ID" value="AET6Gv20366700"/>
</dbReference>
<name>A0A453NGQ1_AEGTS</name>
<proteinExistence type="predicted"/>
<dbReference type="Proteomes" id="UP000015105">
    <property type="component" value="Chromosome 6D"/>
</dbReference>
<protein>
    <submittedName>
        <fullName evidence="2">Uncharacterized protein</fullName>
    </submittedName>
</protein>
<keyword evidence="1" id="KW-1133">Transmembrane helix</keyword>
<evidence type="ECO:0000313" key="3">
    <source>
        <dbReference type="Proteomes" id="UP000015105"/>
    </source>
</evidence>
<keyword evidence="1" id="KW-0472">Membrane</keyword>
<keyword evidence="3" id="KW-1185">Reference proteome</keyword>